<reference evidence="7" key="1">
    <citation type="journal article" date="2019" name="Int. J. Syst. Evol. Microbiol.">
        <title>The Global Catalogue of Microorganisms (GCM) 10K type strain sequencing project: providing services to taxonomists for standard genome sequencing and annotation.</title>
        <authorList>
            <consortium name="The Broad Institute Genomics Platform"/>
            <consortium name="The Broad Institute Genome Sequencing Center for Infectious Disease"/>
            <person name="Wu L."/>
            <person name="Ma J."/>
        </authorList>
    </citation>
    <scope>NUCLEOTIDE SEQUENCE [LARGE SCALE GENOMIC DNA]</scope>
    <source>
        <strain evidence="7">TBRC 1826</strain>
    </source>
</reference>
<dbReference type="Proteomes" id="UP001595847">
    <property type="component" value="Unassembled WGS sequence"/>
</dbReference>
<evidence type="ECO:0000256" key="2">
    <source>
        <dbReference type="ARBA" id="ARBA00023125"/>
    </source>
</evidence>
<sequence>MQEEKAAPLTPAGRRVLDAAAELFYREGIHAVGVDAVSAAAGVTKKTLYACFGSKERLVAAYLAERDERWRTWLTSWVTERATTPAERVTATFDALEAWLDREGTRGCAFVNALAEIPSADHPGHHVVLEHKRWMLGYLTELAAEAGSPDPAATGGVLLLLHEGVTVSAGTGVPPSATTRAREAASALLAG</sequence>
<protein>
    <submittedName>
        <fullName evidence="6">TetR/AcrR family transcriptional regulator</fullName>
    </submittedName>
</protein>
<dbReference type="InterPro" id="IPR001647">
    <property type="entry name" value="HTH_TetR"/>
</dbReference>
<dbReference type="Gene3D" id="1.10.357.10">
    <property type="entry name" value="Tetracycline Repressor, domain 2"/>
    <property type="match status" value="1"/>
</dbReference>
<dbReference type="SUPFAM" id="SSF46689">
    <property type="entry name" value="Homeodomain-like"/>
    <property type="match status" value="1"/>
</dbReference>
<dbReference type="PRINTS" id="PR00455">
    <property type="entry name" value="HTHTETR"/>
</dbReference>
<dbReference type="PROSITE" id="PS50977">
    <property type="entry name" value="HTH_TETR_2"/>
    <property type="match status" value="1"/>
</dbReference>
<evidence type="ECO:0000256" key="1">
    <source>
        <dbReference type="ARBA" id="ARBA00023015"/>
    </source>
</evidence>
<name>A0ABV8FS09_9ACTN</name>
<dbReference type="RefSeq" id="WP_378537146.1">
    <property type="nucleotide sequence ID" value="NZ_JBHSBH010000015.1"/>
</dbReference>
<evidence type="ECO:0000313" key="6">
    <source>
        <dbReference type="EMBL" id="MFC3998965.1"/>
    </source>
</evidence>
<dbReference type="InterPro" id="IPR009057">
    <property type="entry name" value="Homeodomain-like_sf"/>
</dbReference>
<proteinExistence type="predicted"/>
<accession>A0ABV8FS09</accession>
<dbReference type="PANTHER" id="PTHR47506">
    <property type="entry name" value="TRANSCRIPTIONAL REGULATORY PROTEIN"/>
    <property type="match status" value="1"/>
</dbReference>
<evidence type="ECO:0000256" key="4">
    <source>
        <dbReference type="PROSITE-ProRule" id="PRU00335"/>
    </source>
</evidence>
<keyword evidence="7" id="KW-1185">Reference proteome</keyword>
<comment type="caution">
    <text evidence="6">The sequence shown here is derived from an EMBL/GenBank/DDBJ whole genome shotgun (WGS) entry which is preliminary data.</text>
</comment>
<dbReference type="EMBL" id="JBHSBH010000015">
    <property type="protein sequence ID" value="MFC3998965.1"/>
    <property type="molecule type" value="Genomic_DNA"/>
</dbReference>
<feature type="DNA-binding region" description="H-T-H motif" evidence="4">
    <location>
        <begin position="33"/>
        <end position="52"/>
    </location>
</feature>
<organism evidence="6 7">
    <name type="scientific">Nocardiopsis sediminis</name>
    <dbReference type="NCBI Taxonomy" id="1778267"/>
    <lineage>
        <taxon>Bacteria</taxon>
        <taxon>Bacillati</taxon>
        <taxon>Actinomycetota</taxon>
        <taxon>Actinomycetes</taxon>
        <taxon>Streptosporangiales</taxon>
        <taxon>Nocardiopsidaceae</taxon>
        <taxon>Nocardiopsis</taxon>
    </lineage>
</organism>
<dbReference type="PANTHER" id="PTHR47506:SF1">
    <property type="entry name" value="HTH-TYPE TRANSCRIPTIONAL REGULATOR YJDC"/>
    <property type="match status" value="1"/>
</dbReference>
<dbReference type="Pfam" id="PF00440">
    <property type="entry name" value="TetR_N"/>
    <property type="match status" value="1"/>
</dbReference>
<dbReference type="SUPFAM" id="SSF48498">
    <property type="entry name" value="Tetracyclin repressor-like, C-terminal domain"/>
    <property type="match status" value="1"/>
</dbReference>
<gene>
    <name evidence="6" type="ORF">ACFOVU_23795</name>
</gene>
<evidence type="ECO:0000313" key="7">
    <source>
        <dbReference type="Proteomes" id="UP001595847"/>
    </source>
</evidence>
<feature type="domain" description="HTH tetR-type" evidence="5">
    <location>
        <begin position="10"/>
        <end position="70"/>
    </location>
</feature>
<evidence type="ECO:0000259" key="5">
    <source>
        <dbReference type="PROSITE" id="PS50977"/>
    </source>
</evidence>
<keyword evidence="1" id="KW-0805">Transcription regulation</keyword>
<keyword evidence="3" id="KW-0804">Transcription</keyword>
<keyword evidence="2 4" id="KW-0238">DNA-binding</keyword>
<dbReference type="InterPro" id="IPR036271">
    <property type="entry name" value="Tet_transcr_reg_TetR-rel_C_sf"/>
</dbReference>
<evidence type="ECO:0000256" key="3">
    <source>
        <dbReference type="ARBA" id="ARBA00023163"/>
    </source>
</evidence>